<comment type="caution">
    <text evidence="3">The sequence shown here is derived from an EMBL/GenBank/DDBJ whole genome shotgun (WGS) entry which is preliminary data.</text>
</comment>
<reference evidence="3 4" key="1">
    <citation type="submission" date="2019-10" db="EMBL/GenBank/DDBJ databases">
        <title>Draft Genome Sequence of the Caffeine Degrading Methylotroph Methylorubrum populi PINKEL.</title>
        <authorList>
            <person name="Dawson S.C."/>
            <person name="Zhang X."/>
            <person name="Wright M.E."/>
            <person name="Sharma G."/>
            <person name="Langner J.T."/>
            <person name="Ditty J.L."/>
            <person name="Subuyuj G.A."/>
        </authorList>
    </citation>
    <scope>NUCLEOTIDE SEQUENCE [LARGE SCALE GENOMIC DNA]</scope>
    <source>
        <strain evidence="3 4">Pinkel</strain>
    </source>
</reference>
<feature type="coiled-coil region" evidence="1">
    <location>
        <begin position="108"/>
        <end position="142"/>
    </location>
</feature>
<dbReference type="EMBL" id="WEKV01000014">
    <property type="protein sequence ID" value="KAB7783919.1"/>
    <property type="molecule type" value="Genomic_DNA"/>
</dbReference>
<gene>
    <name evidence="3" type="ORF">F8B43_3842</name>
</gene>
<dbReference type="AlphaFoldDB" id="A0A833J493"/>
<protein>
    <recommendedName>
        <fullName evidence="2">KfrA N-terminal DNA-binding domain-containing protein</fullName>
    </recommendedName>
</protein>
<accession>A0A833J493</accession>
<keyword evidence="1" id="KW-0175">Coiled coil</keyword>
<dbReference type="InterPro" id="IPR021104">
    <property type="entry name" value="KfrA_DNA-bd_N"/>
</dbReference>
<organism evidence="3 4">
    <name type="scientific">Methylorubrum populi</name>
    <dbReference type="NCBI Taxonomy" id="223967"/>
    <lineage>
        <taxon>Bacteria</taxon>
        <taxon>Pseudomonadati</taxon>
        <taxon>Pseudomonadota</taxon>
        <taxon>Alphaproteobacteria</taxon>
        <taxon>Hyphomicrobiales</taxon>
        <taxon>Methylobacteriaceae</taxon>
        <taxon>Methylorubrum</taxon>
    </lineage>
</organism>
<proteinExistence type="predicted"/>
<evidence type="ECO:0000313" key="3">
    <source>
        <dbReference type="EMBL" id="KAB7783919.1"/>
    </source>
</evidence>
<dbReference type="Proteomes" id="UP000469949">
    <property type="component" value="Unassembled WGS sequence"/>
</dbReference>
<name>A0A833J493_9HYPH</name>
<dbReference type="Pfam" id="PF11740">
    <property type="entry name" value="KfrA_N"/>
    <property type="match status" value="1"/>
</dbReference>
<evidence type="ECO:0000313" key="4">
    <source>
        <dbReference type="Proteomes" id="UP000469949"/>
    </source>
</evidence>
<feature type="domain" description="KfrA N-terminal DNA-binding" evidence="2">
    <location>
        <begin position="9"/>
        <end position="128"/>
    </location>
</feature>
<evidence type="ECO:0000259" key="2">
    <source>
        <dbReference type="Pfam" id="PF11740"/>
    </source>
</evidence>
<sequence>MAGMVGISDVFRAANLIRARPAPPGGVKERVSVRNVRKQLGGGSFGDIARALRKWREDEDYRPAIEQADLPEAFERRVVGIGRELLEMARVEATRARLADFVEAEERRALERDVLDEALERVDRLEERIATLQVELDRWRSGAVMPAAAPAASAMPEPPPAAKENLIDAAFGRKLASEADGFWADVRDAVEAAVRRKGPMAVHPLFKALPEPLKRQGEVLGFPLTPAWLRYHLLRIAGDGNGLSLVGYRFGLAEPEDAGAEAEPKPGVGDEVAGMSNREFWRRFVHEVHDRLSKVGPMTVEAILDGMDSEWIEASARFQRITPGRLRYKLKGRIVEGRPFEALDDGRFAAVVVDGHWDGRSATGGVNGGDGSA</sequence>
<evidence type="ECO:0000256" key="1">
    <source>
        <dbReference type="SAM" id="Coils"/>
    </source>
</evidence>